<feature type="binding site" evidence="7">
    <location>
        <position position="170"/>
    </location>
    <ligand>
        <name>S-adenosyl-L-methionine</name>
        <dbReference type="ChEBI" id="CHEBI:59789"/>
    </ligand>
</feature>
<dbReference type="Gene3D" id="3.40.50.150">
    <property type="entry name" value="Vaccinia Virus protein VP39"/>
    <property type="match status" value="1"/>
</dbReference>
<feature type="active site" description="Nucleophile" evidence="7">
    <location>
        <position position="244"/>
    </location>
</feature>
<dbReference type="InterPro" id="IPR031341">
    <property type="entry name" value="Methyltr_RsmF_N"/>
</dbReference>
<dbReference type="GO" id="GO:0001510">
    <property type="term" value="P:RNA methylation"/>
    <property type="evidence" value="ECO:0007669"/>
    <property type="project" value="InterPro"/>
</dbReference>
<dbReference type="STRING" id="1618356.UU93_C0026G0005"/>
<feature type="binding site" evidence="7">
    <location>
        <begin position="119"/>
        <end position="125"/>
    </location>
    <ligand>
        <name>S-adenosyl-L-methionine</name>
        <dbReference type="ChEBI" id="CHEBI:59789"/>
    </ligand>
</feature>
<keyword evidence="3 7" id="KW-0489">Methyltransferase</keyword>
<keyword evidence="6 7" id="KW-0694">RNA-binding</keyword>
<sequence length="318" mass="35930">MYSPKPLFEERMKALLESPEDYEKFLEYAKLPLPRTIRCNTLKISAQELKQRLEEKGWKIRQPFPEYPEIMIVESVLQPGELGKSIEHVMGYYYIQEMSSMMPVIALQPKPGEIVLDLCAAPGSKTTQMSAFMQNAGTIIANDNRIDRIQILASNLERCGCMNVIVTRNDGVQLCERLAGAGMKFDKILVDAPCSAEGNVRSNQKTLLMWNIRMIEKLGRMQKKLALSAFQLLKEGGEMVYSTCTHAPEENEAVVDFLVKNFNAQSEKISLPLKCRQGITEWGNGKLEFSQEIKSACRIYPQDSNTEGFFVAKVKKGV</sequence>
<evidence type="ECO:0000256" key="4">
    <source>
        <dbReference type="ARBA" id="ARBA00022679"/>
    </source>
</evidence>
<dbReference type="PROSITE" id="PS51686">
    <property type="entry name" value="SAM_MT_RSMB_NOP"/>
    <property type="match status" value="1"/>
</dbReference>
<keyword evidence="4 7" id="KW-0808">Transferase</keyword>
<reference evidence="9 10" key="1">
    <citation type="journal article" date="2015" name="Nature">
        <title>rRNA introns, odd ribosomes, and small enigmatic genomes across a large radiation of phyla.</title>
        <authorList>
            <person name="Brown C.T."/>
            <person name="Hug L.A."/>
            <person name="Thomas B.C."/>
            <person name="Sharon I."/>
            <person name="Castelle C.J."/>
            <person name="Singh A."/>
            <person name="Wilkins M.J."/>
            <person name="Williams K.H."/>
            <person name="Banfield J.F."/>
        </authorList>
    </citation>
    <scope>NUCLEOTIDE SEQUENCE [LARGE SCALE GENOMIC DNA]</scope>
</reference>
<comment type="similarity">
    <text evidence="1 7">Belongs to the class I-like SAM-binding methyltransferase superfamily. RsmB/NOP family.</text>
</comment>
<evidence type="ECO:0000256" key="7">
    <source>
        <dbReference type="PROSITE-ProRule" id="PRU01023"/>
    </source>
</evidence>
<dbReference type="AlphaFoldDB" id="A0A0G0Y296"/>
<evidence type="ECO:0000259" key="8">
    <source>
        <dbReference type="PROSITE" id="PS51686"/>
    </source>
</evidence>
<protein>
    <submittedName>
        <fullName evidence="9">RNA methylase, NOL1/NOP2/sun family</fullName>
    </submittedName>
</protein>
<organism evidence="9 10">
    <name type="scientific">Candidatus Amesbacteria bacterium GW2011_GWA2_42_12</name>
    <dbReference type="NCBI Taxonomy" id="1618356"/>
    <lineage>
        <taxon>Bacteria</taxon>
        <taxon>Candidatus Amesiibacteriota</taxon>
    </lineage>
</organism>
<evidence type="ECO:0000256" key="5">
    <source>
        <dbReference type="ARBA" id="ARBA00022691"/>
    </source>
</evidence>
<comment type="caution">
    <text evidence="9">The sequence shown here is derived from an EMBL/GenBank/DDBJ whole genome shotgun (WGS) entry which is preliminary data.</text>
</comment>
<dbReference type="PRINTS" id="PR02008">
    <property type="entry name" value="RCMTFAMILY"/>
</dbReference>
<keyword evidence="2" id="KW-0963">Cytoplasm</keyword>
<proteinExistence type="inferred from homology"/>
<evidence type="ECO:0000256" key="6">
    <source>
        <dbReference type="ARBA" id="ARBA00022884"/>
    </source>
</evidence>
<dbReference type="GO" id="GO:0003723">
    <property type="term" value="F:RNA binding"/>
    <property type="evidence" value="ECO:0007669"/>
    <property type="project" value="UniProtKB-UniRule"/>
</dbReference>
<dbReference type="SUPFAM" id="SSF53335">
    <property type="entry name" value="S-adenosyl-L-methionine-dependent methyltransferases"/>
    <property type="match status" value="1"/>
</dbReference>
<feature type="binding site" evidence="7">
    <location>
        <position position="143"/>
    </location>
    <ligand>
        <name>S-adenosyl-L-methionine</name>
        <dbReference type="ChEBI" id="CHEBI:59789"/>
    </ligand>
</feature>
<dbReference type="Pfam" id="PF17125">
    <property type="entry name" value="Methyltr_RsmF_N"/>
    <property type="match status" value="1"/>
</dbReference>
<name>A0A0G0Y296_9BACT</name>
<dbReference type="GO" id="GO:0008173">
    <property type="term" value="F:RNA methyltransferase activity"/>
    <property type="evidence" value="ECO:0007669"/>
    <property type="project" value="InterPro"/>
</dbReference>
<dbReference type="PROSITE" id="PS01153">
    <property type="entry name" value="NOL1_NOP2_SUN"/>
    <property type="match status" value="1"/>
</dbReference>
<evidence type="ECO:0000313" key="10">
    <source>
        <dbReference type="Proteomes" id="UP000034160"/>
    </source>
</evidence>
<accession>A0A0G0Y296</accession>
<evidence type="ECO:0000256" key="1">
    <source>
        <dbReference type="ARBA" id="ARBA00007494"/>
    </source>
</evidence>
<feature type="binding site" evidence="7">
    <location>
        <position position="191"/>
    </location>
    <ligand>
        <name>S-adenosyl-L-methionine</name>
        <dbReference type="ChEBI" id="CHEBI:59789"/>
    </ligand>
</feature>
<dbReference type="InterPro" id="IPR029063">
    <property type="entry name" value="SAM-dependent_MTases_sf"/>
</dbReference>
<dbReference type="InterPro" id="IPR001678">
    <property type="entry name" value="MeTrfase_RsmB-F_NOP2_dom"/>
</dbReference>
<dbReference type="InterPro" id="IPR011023">
    <property type="entry name" value="Nop2p"/>
</dbReference>
<dbReference type="InterPro" id="IPR049560">
    <property type="entry name" value="MeTrfase_RsmB-F_NOP2_cat"/>
</dbReference>
<dbReference type="Pfam" id="PF01189">
    <property type="entry name" value="Methyltr_RsmB-F"/>
    <property type="match status" value="1"/>
</dbReference>
<evidence type="ECO:0000256" key="2">
    <source>
        <dbReference type="ARBA" id="ARBA00022490"/>
    </source>
</evidence>
<dbReference type="NCBIfam" id="TIGR00446">
    <property type="entry name" value="nop2p"/>
    <property type="match status" value="1"/>
</dbReference>
<dbReference type="GO" id="GO:0008757">
    <property type="term" value="F:S-adenosylmethionine-dependent methyltransferase activity"/>
    <property type="evidence" value="ECO:0007669"/>
    <property type="project" value="InterPro"/>
</dbReference>
<dbReference type="InterPro" id="IPR018314">
    <property type="entry name" value="RsmB/NOL1/NOP2-like_CS"/>
</dbReference>
<evidence type="ECO:0000313" key="9">
    <source>
        <dbReference type="EMBL" id="KKS30944.1"/>
    </source>
</evidence>
<dbReference type="Gene3D" id="3.30.70.1170">
    <property type="entry name" value="Sun protein, domain 3"/>
    <property type="match status" value="1"/>
</dbReference>
<dbReference type="Proteomes" id="UP000034160">
    <property type="component" value="Unassembled WGS sequence"/>
</dbReference>
<dbReference type="InterPro" id="IPR023267">
    <property type="entry name" value="RCMT"/>
</dbReference>
<keyword evidence="5 7" id="KW-0949">S-adenosyl-L-methionine</keyword>
<dbReference type="PANTHER" id="PTHR22807">
    <property type="entry name" value="NOP2 YEAST -RELATED NOL1/NOP2/FMU SUN DOMAIN-CONTAINING"/>
    <property type="match status" value="1"/>
</dbReference>
<gene>
    <name evidence="9" type="ORF">UU93_C0026G0005</name>
</gene>
<dbReference type="EMBL" id="LCCN01000026">
    <property type="protein sequence ID" value="KKS30944.1"/>
    <property type="molecule type" value="Genomic_DNA"/>
</dbReference>
<feature type="domain" description="SAM-dependent MTase RsmB/NOP-type" evidence="8">
    <location>
        <begin position="25"/>
        <end position="317"/>
    </location>
</feature>
<dbReference type="PANTHER" id="PTHR22807:SF30">
    <property type="entry name" value="28S RRNA (CYTOSINE(4447)-C(5))-METHYLTRANSFERASE-RELATED"/>
    <property type="match status" value="1"/>
</dbReference>
<evidence type="ECO:0000256" key="3">
    <source>
        <dbReference type="ARBA" id="ARBA00022603"/>
    </source>
</evidence>
<dbReference type="GO" id="GO:0006396">
    <property type="term" value="P:RNA processing"/>
    <property type="evidence" value="ECO:0007669"/>
    <property type="project" value="InterPro"/>
</dbReference>